<proteinExistence type="predicted"/>
<protein>
    <submittedName>
        <fullName evidence="2">Ribonuclease h domain</fullName>
    </submittedName>
</protein>
<accession>A0A7J6UXN2</accession>
<dbReference type="InterPro" id="IPR002156">
    <property type="entry name" value="RNaseH_domain"/>
</dbReference>
<dbReference type="SUPFAM" id="SSF53098">
    <property type="entry name" value="Ribonuclease H-like"/>
    <property type="match status" value="1"/>
</dbReference>
<keyword evidence="3" id="KW-1185">Reference proteome</keyword>
<evidence type="ECO:0000259" key="1">
    <source>
        <dbReference type="Pfam" id="PF13456"/>
    </source>
</evidence>
<evidence type="ECO:0000313" key="2">
    <source>
        <dbReference type="EMBL" id="KAF5176952.1"/>
    </source>
</evidence>
<dbReference type="PANTHER" id="PTHR47723">
    <property type="entry name" value="OS05G0353850 PROTEIN"/>
    <property type="match status" value="1"/>
</dbReference>
<dbReference type="Gene3D" id="3.30.420.10">
    <property type="entry name" value="Ribonuclease H-like superfamily/Ribonuclease H"/>
    <property type="match status" value="1"/>
</dbReference>
<feature type="domain" description="RNase H type-1" evidence="1">
    <location>
        <begin position="5"/>
        <end position="114"/>
    </location>
</feature>
<dbReference type="InterPro" id="IPR053151">
    <property type="entry name" value="RNase_H-like"/>
</dbReference>
<dbReference type="InterPro" id="IPR036397">
    <property type="entry name" value="RNaseH_sf"/>
</dbReference>
<dbReference type="AlphaFoldDB" id="A0A7J6UXN2"/>
<dbReference type="InterPro" id="IPR012337">
    <property type="entry name" value="RNaseH-like_sf"/>
</dbReference>
<dbReference type="Pfam" id="PF13456">
    <property type="entry name" value="RVT_3"/>
    <property type="match status" value="1"/>
</dbReference>
<dbReference type="GO" id="GO:0003676">
    <property type="term" value="F:nucleic acid binding"/>
    <property type="evidence" value="ECO:0007669"/>
    <property type="project" value="InterPro"/>
</dbReference>
<name>A0A7J6UXN2_THATH</name>
<comment type="caution">
    <text evidence="2">The sequence shown here is derived from an EMBL/GenBank/DDBJ whole genome shotgun (WGS) entry which is preliminary data.</text>
</comment>
<dbReference type="InterPro" id="IPR044730">
    <property type="entry name" value="RNase_H-like_dom_plant"/>
</dbReference>
<sequence>MEPARQAAGGGILRNANGQHIANFFSFYGEGTNNVAETRALLDGLDMCQDLCIDKIQIRTDSTLVVKWFLNLIEVPWHLRTWWRKIQIQARFLDIKMVHVYREGNSLADYLSKQGDSTCMQWNN</sequence>
<gene>
    <name evidence="2" type="ORF">FRX31_033461</name>
</gene>
<reference evidence="2 3" key="1">
    <citation type="submission" date="2020-06" db="EMBL/GenBank/DDBJ databases">
        <title>Transcriptomic and genomic resources for Thalictrum thalictroides and T. hernandezii: Facilitating candidate gene discovery in an emerging model plant lineage.</title>
        <authorList>
            <person name="Arias T."/>
            <person name="Riano-Pachon D.M."/>
            <person name="Di Stilio V.S."/>
        </authorList>
    </citation>
    <scope>NUCLEOTIDE SEQUENCE [LARGE SCALE GENOMIC DNA]</scope>
    <source>
        <strain evidence="3">cv. WT478/WT964</strain>
        <tissue evidence="2">Leaves</tissue>
    </source>
</reference>
<dbReference type="GO" id="GO:0004523">
    <property type="term" value="F:RNA-DNA hybrid ribonuclease activity"/>
    <property type="evidence" value="ECO:0007669"/>
    <property type="project" value="InterPro"/>
</dbReference>
<dbReference type="EMBL" id="JABWDY010042033">
    <property type="protein sequence ID" value="KAF5176952.1"/>
    <property type="molecule type" value="Genomic_DNA"/>
</dbReference>
<dbReference type="CDD" id="cd06222">
    <property type="entry name" value="RNase_H_like"/>
    <property type="match status" value="1"/>
</dbReference>
<evidence type="ECO:0000313" key="3">
    <source>
        <dbReference type="Proteomes" id="UP000554482"/>
    </source>
</evidence>
<dbReference type="Proteomes" id="UP000554482">
    <property type="component" value="Unassembled WGS sequence"/>
</dbReference>
<dbReference type="PANTHER" id="PTHR47723:SF19">
    <property type="entry name" value="POLYNUCLEOTIDYL TRANSFERASE, RIBONUCLEASE H-LIKE SUPERFAMILY PROTEIN"/>
    <property type="match status" value="1"/>
</dbReference>
<dbReference type="OrthoDB" id="1166192at2759"/>
<organism evidence="2 3">
    <name type="scientific">Thalictrum thalictroides</name>
    <name type="common">Rue-anemone</name>
    <name type="synonym">Anemone thalictroides</name>
    <dbReference type="NCBI Taxonomy" id="46969"/>
    <lineage>
        <taxon>Eukaryota</taxon>
        <taxon>Viridiplantae</taxon>
        <taxon>Streptophyta</taxon>
        <taxon>Embryophyta</taxon>
        <taxon>Tracheophyta</taxon>
        <taxon>Spermatophyta</taxon>
        <taxon>Magnoliopsida</taxon>
        <taxon>Ranunculales</taxon>
        <taxon>Ranunculaceae</taxon>
        <taxon>Thalictroideae</taxon>
        <taxon>Thalictrum</taxon>
    </lineage>
</organism>